<evidence type="ECO:0000313" key="7">
    <source>
        <dbReference type="Proteomes" id="UP000094463"/>
    </source>
</evidence>
<keyword evidence="7" id="KW-1185">Reference proteome</keyword>
<evidence type="ECO:0000259" key="5">
    <source>
        <dbReference type="PROSITE" id="PS51099"/>
    </source>
</evidence>
<proteinExistence type="predicted"/>
<evidence type="ECO:0000256" key="3">
    <source>
        <dbReference type="ARBA" id="ARBA00023163"/>
    </source>
</evidence>
<dbReference type="InterPro" id="IPR050661">
    <property type="entry name" value="BglG_antiterminators"/>
</dbReference>
<dbReference type="Gene3D" id="3.40.930.10">
    <property type="entry name" value="Mannitol-specific EII, Chain A"/>
    <property type="match status" value="1"/>
</dbReference>
<dbReference type="GO" id="GO:0009401">
    <property type="term" value="P:phosphoenolpyruvate-dependent sugar phosphotransferase system"/>
    <property type="evidence" value="ECO:0007669"/>
    <property type="project" value="InterPro"/>
</dbReference>
<organism evidence="6 7">
    <name type="scientific">Salisediminibacterium beveridgei</name>
    <dbReference type="NCBI Taxonomy" id="632773"/>
    <lineage>
        <taxon>Bacteria</taxon>
        <taxon>Bacillati</taxon>
        <taxon>Bacillota</taxon>
        <taxon>Bacilli</taxon>
        <taxon>Bacillales</taxon>
        <taxon>Bacillaceae</taxon>
        <taxon>Salisediminibacterium</taxon>
    </lineage>
</organism>
<dbReference type="RefSeq" id="WP_069363909.1">
    <property type="nucleotide sequence ID" value="NZ_CP012502.1"/>
</dbReference>
<protein>
    <submittedName>
        <fullName evidence="6">Putative transcriptional regulator ManR</fullName>
    </submittedName>
</protein>
<dbReference type="InterPro" id="IPR002178">
    <property type="entry name" value="PTS_EIIA_type-2_dom"/>
</dbReference>
<feature type="domain" description="PTS EIIA type-2" evidence="4">
    <location>
        <begin position="496"/>
        <end position="635"/>
    </location>
</feature>
<feature type="domain" description="PTS EIIB type-2" evidence="5">
    <location>
        <begin position="390"/>
        <end position="483"/>
    </location>
</feature>
<name>A0A1D7QRY4_9BACI</name>
<keyword evidence="3" id="KW-0804">Transcription</keyword>
<dbReference type="Gene3D" id="3.40.50.2300">
    <property type="match status" value="1"/>
</dbReference>
<evidence type="ECO:0000313" key="6">
    <source>
        <dbReference type="EMBL" id="AOM81770.1"/>
    </source>
</evidence>
<dbReference type="Pfam" id="PF00359">
    <property type="entry name" value="PTS_EIIA_2"/>
    <property type="match status" value="1"/>
</dbReference>
<dbReference type="InterPro" id="IPR013011">
    <property type="entry name" value="PTS_EIIB_2"/>
</dbReference>
<keyword evidence="2" id="KW-0805">Transcription regulation</keyword>
<dbReference type="STRING" id="632773.BBEV_0376"/>
<dbReference type="GO" id="GO:0008982">
    <property type="term" value="F:protein-N(PI)-phosphohistidine-sugar phosphotransferase activity"/>
    <property type="evidence" value="ECO:0007669"/>
    <property type="project" value="InterPro"/>
</dbReference>
<dbReference type="InterPro" id="IPR036095">
    <property type="entry name" value="PTS_EIIB-like_sf"/>
</dbReference>
<dbReference type="PANTHER" id="PTHR30185">
    <property type="entry name" value="CRYPTIC BETA-GLUCOSIDE BGL OPERON ANTITERMINATOR"/>
    <property type="match status" value="1"/>
</dbReference>
<dbReference type="AlphaFoldDB" id="A0A1D7QRY4"/>
<evidence type="ECO:0000259" key="4">
    <source>
        <dbReference type="PROSITE" id="PS51094"/>
    </source>
</evidence>
<sequence length="635" mass="73492">MNARRRQIVNMILNGRTTIKYKDMETIFNVGERTLRYDLESIAELLKEHDIELVRVSGQGMWKLASNPDADSLKSLYDTMNYEERSHSAEERILLISHELIIQNDWHSLRLIAEELEVSKATVLQYMPQVEGIAEHFQLTLERGHKGFRLTGTEKHKRLALLSIMEKLEDTWDTVNPLPNLNWSALTFKDMDKITKIITKHRTEKMNVSACFRVWALFLQRTRNGAFIDHEEVDSSVAVDPAFHEMWQQLSEAFATDDLPSEKIFAYLYLLATGGIYEEPAERVKDNPAFMELVEAMSKRMGLTGFSKKQLKEIYTEWQVLRIADEHDITIMHPLREKIEELYPFILFHIQEAMEETDFLKAGWTIDRLVPLAICMAAIYEKASFENERYQIWVVCPSGLAASRLLTVSLMKHFPKIEVKRTLSISELEDIEAWEQWEKPDFIVSSVTLHDCPYPHVTVKPVMNDEEIQKVEHFIENSDRKRDSGASNHDQQSIFAVIPTSRITVFTEPPAGQLEKIIQMGVSMLEEDGLVGEAFHGDIIRTVFEKKYLYEIIPGLLFIHTDSDDVMKPGFSLVQLTEPYLVEDKLKSHAVLFMATPDKHAHIPQLQYLYQLLMNQDRVDDLLDWSRLGLMEGSE</sequence>
<dbReference type="KEGG" id="bbev:BBEV_0376"/>
<dbReference type="Proteomes" id="UP000094463">
    <property type="component" value="Chromosome"/>
</dbReference>
<evidence type="ECO:0000256" key="1">
    <source>
        <dbReference type="ARBA" id="ARBA00022679"/>
    </source>
</evidence>
<dbReference type="CDD" id="cd05568">
    <property type="entry name" value="PTS_IIB_bgl_like"/>
    <property type="match status" value="1"/>
</dbReference>
<dbReference type="PANTHER" id="PTHR30185:SF18">
    <property type="entry name" value="TRANSCRIPTIONAL REGULATOR MTLR"/>
    <property type="match status" value="1"/>
</dbReference>
<evidence type="ECO:0000256" key="2">
    <source>
        <dbReference type="ARBA" id="ARBA00023015"/>
    </source>
</evidence>
<reference evidence="6 7" key="1">
    <citation type="submission" date="2015-08" db="EMBL/GenBank/DDBJ databases">
        <title>The complete genome sequence of Bacillus beveridgei MLTeJB.</title>
        <authorList>
            <person name="Hanson T.E."/>
            <person name="Mesa C."/>
            <person name="Basesman S.M."/>
            <person name="Oremland R.S."/>
        </authorList>
    </citation>
    <scope>NUCLEOTIDE SEQUENCE [LARGE SCALE GENOMIC DNA]</scope>
    <source>
        <strain evidence="6 7">MLTeJB</strain>
    </source>
</reference>
<dbReference type="PROSITE" id="PS51099">
    <property type="entry name" value="PTS_EIIB_TYPE_2"/>
    <property type="match status" value="1"/>
</dbReference>
<dbReference type="OrthoDB" id="369398at2"/>
<dbReference type="SUPFAM" id="SSF52794">
    <property type="entry name" value="PTS system IIB component-like"/>
    <property type="match status" value="1"/>
</dbReference>
<dbReference type="SUPFAM" id="SSF55804">
    <property type="entry name" value="Phoshotransferase/anion transport protein"/>
    <property type="match status" value="1"/>
</dbReference>
<gene>
    <name evidence="6" type="primary">manR</name>
    <name evidence="6" type="ORF">BBEV_0376</name>
</gene>
<accession>A0A1D7QRY4</accession>
<dbReference type="InterPro" id="IPR016152">
    <property type="entry name" value="PTrfase/Anion_transptr"/>
</dbReference>
<dbReference type="EMBL" id="CP012502">
    <property type="protein sequence ID" value="AOM81770.1"/>
    <property type="molecule type" value="Genomic_DNA"/>
</dbReference>
<dbReference type="PROSITE" id="PS51094">
    <property type="entry name" value="PTS_EIIA_TYPE_2"/>
    <property type="match status" value="1"/>
</dbReference>
<keyword evidence="1" id="KW-0808">Transferase</keyword>